<sequence length="531" mass="62021">MSLLFKTRSQLNDFFSEFRRYIAPTYYHDRCERSLHMNIYAIHKREILLSLAGFLSGFILLLFIGLAGPNVTKLDTLKASQIFEKDKITNKTVQQNLLVSGPFKITVPEMSTYSGYICLWITFYIKGEPDSGAFQRRFTIAINIEGKRSNNETSNPILEESFDTDGGHYHHLDCNGNSCEPIQALHLEYLEYSDYSIEIRFADLEHFNQKNPITDIHFTFQSINPSFTSLTIWFRFIFLVIAFIISCWFNHCLYRYNFTDWSMEQKWTSFLLVALICYNNPFYPLMYLSNSKIPYVLEIVFQTTFTCSVLLYWVCFFHGIRQNNRSIARFYSIKFMIVGTLWLIILYGANWSRIQKLEKPTLDEETAYYGSALLRTCNFLFYLLFIIYFIYLVLLLLTAFTELRAMPYFDLRLKIQAFLLCFTLTISFLVVILSKPTSASDSILGETDITQIPYLQLLPMTYQTTSSASFLSIFSVANLYICICAYFYYPSSASLMDSRVVRDNPTLSMINDSDEDVIYGLEIFYFSYINF</sequence>
<dbReference type="PANTHER" id="PTHR31918">
    <property type="entry name" value="TRANSMEMBRANE PROTEIN 181"/>
    <property type="match status" value="1"/>
</dbReference>
<comment type="subcellular location">
    <subcellularLocation>
        <location evidence="1">Membrane</location>
        <topology evidence="1">Multi-pass membrane protein</topology>
    </subcellularLocation>
</comment>
<keyword evidence="4 5" id="KW-0472">Membrane</keyword>
<dbReference type="Pfam" id="PF21885">
    <property type="entry name" value="TMEM181_GOLD"/>
    <property type="match status" value="1"/>
</dbReference>
<dbReference type="PANTHER" id="PTHR31918:SF1">
    <property type="entry name" value="TRANSMEMBRANE PROTEIN 181"/>
    <property type="match status" value="1"/>
</dbReference>
<evidence type="ECO:0000256" key="2">
    <source>
        <dbReference type="ARBA" id="ARBA00022692"/>
    </source>
</evidence>
<dbReference type="AlphaFoldDB" id="T1KD39"/>
<name>T1KD39_TETUR</name>
<dbReference type="EMBL" id="CAEY01002009">
    <property type="status" value="NOT_ANNOTATED_CDS"/>
    <property type="molecule type" value="Genomic_DNA"/>
</dbReference>
<dbReference type="GO" id="GO:0016020">
    <property type="term" value="C:membrane"/>
    <property type="evidence" value="ECO:0007669"/>
    <property type="project" value="UniProtKB-SubCell"/>
</dbReference>
<keyword evidence="9" id="KW-1185">Reference proteome</keyword>
<feature type="transmembrane region" description="Helical" evidence="5">
    <location>
        <begin position="299"/>
        <end position="319"/>
    </location>
</feature>
<evidence type="ECO:0000259" key="7">
    <source>
        <dbReference type="Pfam" id="PF21885"/>
    </source>
</evidence>
<protein>
    <submittedName>
        <fullName evidence="8">Uncharacterized protein</fullName>
    </submittedName>
</protein>
<feature type="transmembrane region" description="Helical" evidence="5">
    <location>
        <begin position="331"/>
        <end position="349"/>
    </location>
</feature>
<dbReference type="GO" id="GO:0015643">
    <property type="term" value="F:toxic substance binding"/>
    <property type="evidence" value="ECO:0007669"/>
    <property type="project" value="InterPro"/>
</dbReference>
<dbReference type="Pfam" id="PF06664">
    <property type="entry name" value="WLS-like_TM"/>
    <property type="match status" value="1"/>
</dbReference>
<proteinExistence type="predicted"/>
<reference evidence="9" key="1">
    <citation type="submission" date="2011-08" db="EMBL/GenBank/DDBJ databases">
        <authorList>
            <person name="Rombauts S."/>
        </authorList>
    </citation>
    <scope>NUCLEOTIDE SEQUENCE</scope>
    <source>
        <strain evidence="9">London</strain>
    </source>
</reference>
<dbReference type="Proteomes" id="UP000015104">
    <property type="component" value="Unassembled WGS sequence"/>
</dbReference>
<feature type="transmembrane region" description="Helical" evidence="5">
    <location>
        <begin position="270"/>
        <end position="287"/>
    </location>
</feature>
<feature type="transmembrane region" description="Helical" evidence="5">
    <location>
        <begin position="468"/>
        <end position="489"/>
    </location>
</feature>
<evidence type="ECO:0000256" key="3">
    <source>
        <dbReference type="ARBA" id="ARBA00022989"/>
    </source>
</evidence>
<evidence type="ECO:0000313" key="9">
    <source>
        <dbReference type="Proteomes" id="UP000015104"/>
    </source>
</evidence>
<feature type="domain" description="TMEM181 GOLD" evidence="7">
    <location>
        <begin position="101"/>
        <end position="222"/>
    </location>
</feature>
<evidence type="ECO:0000256" key="1">
    <source>
        <dbReference type="ARBA" id="ARBA00004141"/>
    </source>
</evidence>
<keyword evidence="3 5" id="KW-1133">Transmembrane helix</keyword>
<accession>T1KD39</accession>
<organism evidence="8 9">
    <name type="scientific">Tetranychus urticae</name>
    <name type="common">Two-spotted spider mite</name>
    <dbReference type="NCBI Taxonomy" id="32264"/>
    <lineage>
        <taxon>Eukaryota</taxon>
        <taxon>Metazoa</taxon>
        <taxon>Ecdysozoa</taxon>
        <taxon>Arthropoda</taxon>
        <taxon>Chelicerata</taxon>
        <taxon>Arachnida</taxon>
        <taxon>Acari</taxon>
        <taxon>Acariformes</taxon>
        <taxon>Trombidiformes</taxon>
        <taxon>Prostigmata</taxon>
        <taxon>Eleutherengona</taxon>
        <taxon>Raphignathae</taxon>
        <taxon>Tetranychoidea</taxon>
        <taxon>Tetranychidae</taxon>
        <taxon>Tetranychus</taxon>
    </lineage>
</organism>
<evidence type="ECO:0000256" key="5">
    <source>
        <dbReference type="SAM" id="Phobius"/>
    </source>
</evidence>
<evidence type="ECO:0000313" key="8">
    <source>
        <dbReference type="EnsemblMetazoa" id="tetur09g01570.1"/>
    </source>
</evidence>
<dbReference type="STRING" id="32264.T1KD39"/>
<dbReference type="HOGENOM" id="CLU_040299_0_0_1"/>
<dbReference type="InterPro" id="IPR040416">
    <property type="entry name" value="TMEM181"/>
</dbReference>
<reference evidence="8" key="2">
    <citation type="submission" date="2015-06" db="UniProtKB">
        <authorList>
            <consortium name="EnsemblMetazoa"/>
        </authorList>
    </citation>
    <scope>IDENTIFICATION</scope>
</reference>
<feature type="transmembrane region" description="Helical" evidence="5">
    <location>
        <begin position="232"/>
        <end position="249"/>
    </location>
</feature>
<dbReference type="InterPro" id="IPR054077">
    <property type="entry name" value="TMEM181_GOLD"/>
</dbReference>
<feature type="transmembrane region" description="Helical" evidence="5">
    <location>
        <begin position="415"/>
        <end position="434"/>
    </location>
</feature>
<feature type="transmembrane region" description="Helical" evidence="5">
    <location>
        <begin position="47"/>
        <end position="68"/>
    </location>
</feature>
<dbReference type="EnsemblMetazoa" id="tetur09g01570.1">
    <property type="protein sequence ID" value="tetur09g01570.1"/>
    <property type="gene ID" value="tetur09g01570"/>
</dbReference>
<dbReference type="eggNOG" id="ENOG502QPXU">
    <property type="taxonomic scope" value="Eukaryota"/>
</dbReference>
<keyword evidence="2 5" id="KW-0812">Transmembrane</keyword>
<dbReference type="InterPro" id="IPR047843">
    <property type="entry name" value="WLS-like_TM"/>
</dbReference>
<feature type="domain" description="Wntless-like transmembrane" evidence="6">
    <location>
        <begin position="224"/>
        <end position="491"/>
    </location>
</feature>
<feature type="transmembrane region" description="Helical" evidence="5">
    <location>
        <begin position="379"/>
        <end position="403"/>
    </location>
</feature>
<evidence type="ECO:0000256" key="4">
    <source>
        <dbReference type="ARBA" id="ARBA00023136"/>
    </source>
</evidence>
<evidence type="ECO:0000259" key="6">
    <source>
        <dbReference type="Pfam" id="PF06664"/>
    </source>
</evidence>